<organism evidence="4">
    <name type="scientific">mine drainage metagenome</name>
    <dbReference type="NCBI Taxonomy" id="410659"/>
    <lineage>
        <taxon>unclassified sequences</taxon>
        <taxon>metagenomes</taxon>
        <taxon>ecological metagenomes</taxon>
    </lineage>
</organism>
<dbReference type="PIRSF" id="PIRSF000087">
    <property type="entry name" value="PYP"/>
    <property type="match status" value="1"/>
</dbReference>
<dbReference type="SUPFAM" id="SSF55785">
    <property type="entry name" value="PYP-like sensor domain (PAS domain)"/>
    <property type="match status" value="1"/>
</dbReference>
<evidence type="ECO:0000259" key="3">
    <source>
        <dbReference type="Pfam" id="PF08448"/>
    </source>
</evidence>
<gene>
    <name evidence="4" type="ORF">CARN1_0266</name>
</gene>
<dbReference type="InterPro" id="IPR013656">
    <property type="entry name" value="PAS_4"/>
</dbReference>
<dbReference type="InterPro" id="IPR012130">
    <property type="entry name" value="PYP"/>
</dbReference>
<proteinExistence type="predicted"/>
<dbReference type="Gene3D" id="3.30.450.20">
    <property type="entry name" value="PAS domain"/>
    <property type="match status" value="1"/>
</dbReference>
<dbReference type="AlphaFoldDB" id="E6PF55"/>
<accession>E6PF55</accession>
<dbReference type="InterPro" id="IPR035965">
    <property type="entry name" value="PAS-like_dom_sf"/>
</dbReference>
<keyword evidence="2" id="KW-0675">Receptor</keyword>
<evidence type="ECO:0000256" key="2">
    <source>
        <dbReference type="ARBA" id="ARBA00023170"/>
    </source>
</evidence>
<dbReference type="GO" id="GO:0009881">
    <property type="term" value="F:photoreceptor activity"/>
    <property type="evidence" value="ECO:0007669"/>
    <property type="project" value="InterPro"/>
</dbReference>
<comment type="caution">
    <text evidence="4">The sequence shown here is derived from an EMBL/GenBank/DDBJ whole genome shotgun (WGS) entry which is preliminary data.</text>
</comment>
<dbReference type="GO" id="GO:0007602">
    <property type="term" value="P:phototransduction"/>
    <property type="evidence" value="ECO:0007669"/>
    <property type="project" value="InterPro"/>
</dbReference>
<reference evidence="4" key="1">
    <citation type="submission" date="2009-10" db="EMBL/GenBank/DDBJ databases">
        <title>Diversity of trophic interactions inside an arsenic-rich microbial ecosystem.</title>
        <authorList>
            <person name="Bertin P.N."/>
            <person name="Heinrich-Salmeron A."/>
            <person name="Pelletier E."/>
            <person name="Goulhen-Chollet F."/>
            <person name="Arsene-Ploetze F."/>
            <person name="Gallien S."/>
            <person name="Calteau A."/>
            <person name="Vallenet D."/>
            <person name="Casiot C."/>
            <person name="Chane-Woon-Ming B."/>
            <person name="Giloteaux L."/>
            <person name="Barakat M."/>
            <person name="Bonnefoy V."/>
            <person name="Bruneel O."/>
            <person name="Chandler M."/>
            <person name="Cleiss J."/>
            <person name="Duran R."/>
            <person name="Elbaz-Poulichet F."/>
            <person name="Fonknechten N."/>
            <person name="Lauga B."/>
            <person name="Mornico D."/>
            <person name="Ortet P."/>
            <person name="Schaeffer C."/>
            <person name="Siguier P."/>
            <person name="Alexander Thil Smith A."/>
            <person name="Van Dorsselaer A."/>
            <person name="Weissenbach J."/>
            <person name="Medigue C."/>
            <person name="Le Paslier D."/>
        </authorList>
    </citation>
    <scope>NUCLEOTIDE SEQUENCE</scope>
</reference>
<dbReference type="EMBL" id="CABL01000005">
    <property type="protein sequence ID" value="CBH75091.1"/>
    <property type="molecule type" value="Genomic_DNA"/>
</dbReference>
<evidence type="ECO:0000256" key="1">
    <source>
        <dbReference type="ARBA" id="ARBA00022991"/>
    </source>
</evidence>
<sequence>MHDQELVERVEAMSAQEIDGLPVGVITLGLDGKIVRYNRTEAEMARLDQKSQVGRNFFTEVAPCTANPEFQGRFDTLAAKSSGGIETFDYTFRFAWGAQRVHITFVRKAGRDDIDVLITRMSA</sequence>
<protein>
    <submittedName>
        <fullName evidence="4">PPH</fullName>
    </submittedName>
</protein>
<name>E6PF55_9ZZZZ</name>
<feature type="domain" description="PAS fold-4" evidence="3">
    <location>
        <begin position="19"/>
        <end position="92"/>
    </location>
</feature>
<keyword evidence="1" id="KW-0157">Chromophore</keyword>
<evidence type="ECO:0000313" key="4">
    <source>
        <dbReference type="EMBL" id="CBH75091.1"/>
    </source>
</evidence>
<dbReference type="Pfam" id="PF08448">
    <property type="entry name" value="PAS_4"/>
    <property type="match status" value="1"/>
</dbReference>